<gene>
    <name evidence="2" type="ORF">V6255_08925</name>
</gene>
<dbReference type="Proteomes" id="UP001366060">
    <property type="component" value="Unassembled WGS sequence"/>
</dbReference>
<keyword evidence="3" id="KW-1185">Reference proteome</keyword>
<evidence type="ECO:0000256" key="1">
    <source>
        <dbReference type="SAM" id="Phobius"/>
    </source>
</evidence>
<sequence length="128" mass="14769">MKTLRKFHRAPIRVYRIKRLSTKLKAKRTMLKLKLALAQEKQETKEMLVIYKKYTQGQASKEEMKIANEQFVDVLKGIGLGVFAVLPFAPITIPVIIKLGRLVGVEVMPSAFTTKRDNRRIVKEEDKQ</sequence>
<reference evidence="2 3" key="1">
    <citation type="submission" date="2024-02" db="EMBL/GenBank/DDBJ databases">
        <title>Bacteria isolated from the canopy kelp, Nereocystis luetkeana.</title>
        <authorList>
            <person name="Pfister C.A."/>
            <person name="Younker I.T."/>
            <person name="Light S.H."/>
        </authorList>
    </citation>
    <scope>NUCLEOTIDE SEQUENCE [LARGE SCALE GENOMIC DNA]</scope>
    <source>
        <strain evidence="2 3">TI.2.07</strain>
    </source>
</reference>
<proteinExistence type="predicted"/>
<protein>
    <recommendedName>
        <fullName evidence="4">Letm1 RBD domain-containing protein</fullName>
    </recommendedName>
</protein>
<keyword evidence="1" id="KW-0812">Transmembrane</keyword>
<dbReference type="EMBL" id="JBAKBA010000017">
    <property type="protein sequence ID" value="MEL0659262.1"/>
    <property type="molecule type" value="Genomic_DNA"/>
</dbReference>
<name>A0ABU9HBK8_9GAMM</name>
<organism evidence="2 3">
    <name type="scientific">Psychromonas arctica</name>
    <dbReference type="NCBI Taxonomy" id="168275"/>
    <lineage>
        <taxon>Bacteria</taxon>
        <taxon>Pseudomonadati</taxon>
        <taxon>Pseudomonadota</taxon>
        <taxon>Gammaproteobacteria</taxon>
        <taxon>Alteromonadales</taxon>
        <taxon>Psychromonadaceae</taxon>
        <taxon>Psychromonas</taxon>
    </lineage>
</organism>
<evidence type="ECO:0008006" key="4">
    <source>
        <dbReference type="Google" id="ProtNLM"/>
    </source>
</evidence>
<evidence type="ECO:0000313" key="3">
    <source>
        <dbReference type="Proteomes" id="UP001366060"/>
    </source>
</evidence>
<keyword evidence="1" id="KW-0472">Membrane</keyword>
<dbReference type="RefSeq" id="WP_341627830.1">
    <property type="nucleotide sequence ID" value="NZ_JBAKBA010000017.1"/>
</dbReference>
<feature type="transmembrane region" description="Helical" evidence="1">
    <location>
        <begin position="74"/>
        <end position="97"/>
    </location>
</feature>
<keyword evidence="1" id="KW-1133">Transmembrane helix</keyword>
<evidence type="ECO:0000313" key="2">
    <source>
        <dbReference type="EMBL" id="MEL0659262.1"/>
    </source>
</evidence>
<accession>A0ABU9HBK8</accession>
<comment type="caution">
    <text evidence="2">The sequence shown here is derived from an EMBL/GenBank/DDBJ whole genome shotgun (WGS) entry which is preliminary data.</text>
</comment>